<dbReference type="Gene3D" id="3.30.830.10">
    <property type="entry name" value="Metalloenzyme, LuxS/M16 peptidase-like"/>
    <property type="match status" value="4"/>
</dbReference>
<dbReference type="InterPro" id="IPR007863">
    <property type="entry name" value="Peptidase_M16_C"/>
</dbReference>
<protein>
    <submittedName>
        <fullName evidence="8">Insulinase family protein</fullName>
    </submittedName>
</protein>
<evidence type="ECO:0000256" key="4">
    <source>
        <dbReference type="ARBA" id="ARBA00022833"/>
    </source>
</evidence>
<dbReference type="SUPFAM" id="SSF63411">
    <property type="entry name" value="LuxS/MPP-like metallohydrolase"/>
    <property type="match status" value="4"/>
</dbReference>
<keyword evidence="4" id="KW-0862">Zinc</keyword>
<evidence type="ECO:0000256" key="3">
    <source>
        <dbReference type="ARBA" id="ARBA00022801"/>
    </source>
</evidence>
<proteinExistence type="inferred from homology"/>
<keyword evidence="3" id="KW-0378">Hydrolase</keyword>
<dbReference type="PANTHER" id="PTHR43690">
    <property type="entry name" value="NARDILYSIN"/>
    <property type="match status" value="1"/>
</dbReference>
<dbReference type="InterPro" id="IPR011249">
    <property type="entry name" value="Metalloenz_LuxS/M16"/>
</dbReference>
<feature type="domain" description="Peptidase M16 C-terminal" evidence="7">
    <location>
        <begin position="694"/>
        <end position="871"/>
    </location>
</feature>
<name>A0ABS5VXE3_9BACT</name>
<sequence>MRGKNKLVNGLLLAVLLFVVLCRSSFGQSVSQALPIDPKLKIGKLSNGLTYYIRKNVEPKNRAELYLVVKAGSNMEDNDQQGLAHFTEHMAFNGTKDFPKNELVDYLQKSGVRFGADLNAYTSFDETVYQLPLPTDDVELLGKGINILSNWAGHVSFDSDEIDKERGIIVEEDRVRGKDAGERMRKQIFPVIFYNSRYAERLPIGKIDIIKSFKYETIKRFYNDWYRPNLQAVIAVGDFDVDVVEGLIRKNFERLKNPRRKRKLETFNIPLNDKPLVKIVTDPEFSYNVSYIFFKKPQVILNTTEGLSRSAAIQMINKMFEARLQEIMERGNAPFVHASGYYGPYYGGLGNLSSLFITTVAKEPEALKASITGVMDEVVRVNKFGFTTTELARAKQNFWAEVQKQYNERNQNASSNLVNDYIAHFTKGQPIPGIDFIYKYYEKELDNISIETVNKLAKLITESDNCTAILESLEGNKSRLPNEETYLSWIKSAGKDVKPYADDVIDQPLLSTIPAGGKVVSEKQIESLGVTELKLSNGVTVVLKPTDFKTDEIVFTAWSPGGTSLSSEQEYLSASIAADVVSASGVGAYDKSQLNKLLSGKVVSVSPYIDQHFEGVFGSSTPKDITTAFQLIHLYFTQPRADSNAFKMIKENYKVNIAARPSFPGAIHQDTISAVMGGYHKRSTAPTIREVESLNLQTSYRFYKQRFADSHDITFFFVGNFSVGSLKPYIETYLGSLPVTGRSESYHDLNIQPVKGKLEKKVFKGLEDKASVSLFLHGDYVYSEENNMMLDILNAALKIKLIERLREKESGVYTPSVNVSYSNIPKTSYTFNISFSCATGNVEKLIKATIDEINQLKNFGVSEVDLLKYKAEEKRQTEIRFRENYFWLYYLSDVYARGEAIDRILRYYEKLSTIKPEQTKEAAEQFLNDTNFKRIVLLPEGAKVTQSVN</sequence>
<dbReference type="InterPro" id="IPR050626">
    <property type="entry name" value="Peptidase_M16"/>
</dbReference>
<keyword evidence="5" id="KW-0482">Metalloprotease</keyword>
<comment type="caution">
    <text evidence="8">The sequence shown here is derived from an EMBL/GenBank/DDBJ whole genome shotgun (WGS) entry which is preliminary data.</text>
</comment>
<feature type="domain" description="Peptidase M16 N-terminal" evidence="6">
    <location>
        <begin position="55"/>
        <end position="172"/>
    </location>
</feature>
<reference evidence="8 9" key="1">
    <citation type="submission" date="2021-05" db="EMBL/GenBank/DDBJ databases">
        <title>A Polyphasic approach of four new species of the genus Ohtaekwangia: Ohtaekwangia histidinii sp. nov., Ohtaekwangia cretensis sp. nov., Ohtaekwangia indiensis sp. nov., Ohtaekwangia reichenbachii sp. nov. from diverse environment.</title>
        <authorList>
            <person name="Octaviana S."/>
        </authorList>
    </citation>
    <scope>NUCLEOTIDE SEQUENCE [LARGE SCALE GENOMIC DNA]</scope>
    <source>
        <strain evidence="8 9">PWU20</strain>
    </source>
</reference>
<dbReference type="InterPro" id="IPR011765">
    <property type="entry name" value="Pept_M16_N"/>
</dbReference>
<accession>A0ABS5VXE3</accession>
<evidence type="ECO:0000313" key="8">
    <source>
        <dbReference type="EMBL" id="MBT1706080.1"/>
    </source>
</evidence>
<dbReference type="Proteomes" id="UP000772618">
    <property type="component" value="Unassembled WGS sequence"/>
</dbReference>
<keyword evidence="2" id="KW-0645">Protease</keyword>
<gene>
    <name evidence="8" type="ORF">KK060_22505</name>
</gene>
<evidence type="ECO:0000259" key="7">
    <source>
        <dbReference type="Pfam" id="PF05193"/>
    </source>
</evidence>
<organism evidence="8 9">
    <name type="scientific">Chryseosolibacter indicus</name>
    <dbReference type="NCBI Taxonomy" id="2782351"/>
    <lineage>
        <taxon>Bacteria</taxon>
        <taxon>Pseudomonadati</taxon>
        <taxon>Bacteroidota</taxon>
        <taxon>Cytophagia</taxon>
        <taxon>Cytophagales</taxon>
        <taxon>Chryseotaleaceae</taxon>
        <taxon>Chryseosolibacter</taxon>
    </lineage>
</organism>
<evidence type="ECO:0000256" key="2">
    <source>
        <dbReference type="ARBA" id="ARBA00022670"/>
    </source>
</evidence>
<evidence type="ECO:0000256" key="5">
    <source>
        <dbReference type="ARBA" id="ARBA00023049"/>
    </source>
</evidence>
<evidence type="ECO:0000313" key="9">
    <source>
        <dbReference type="Proteomes" id="UP000772618"/>
    </source>
</evidence>
<dbReference type="Pfam" id="PF00675">
    <property type="entry name" value="Peptidase_M16"/>
    <property type="match status" value="1"/>
</dbReference>
<keyword evidence="9" id="KW-1185">Reference proteome</keyword>
<comment type="similarity">
    <text evidence="1">Belongs to the peptidase M16 family.</text>
</comment>
<dbReference type="EMBL" id="JAHESD010000081">
    <property type="protein sequence ID" value="MBT1706080.1"/>
    <property type="molecule type" value="Genomic_DNA"/>
</dbReference>
<dbReference type="RefSeq" id="WP_254156925.1">
    <property type="nucleotide sequence ID" value="NZ_JAHESD010000081.1"/>
</dbReference>
<dbReference type="PANTHER" id="PTHR43690:SF34">
    <property type="entry name" value="ZINC PROTEASE PQQL-LIKE"/>
    <property type="match status" value="1"/>
</dbReference>
<dbReference type="Pfam" id="PF05193">
    <property type="entry name" value="Peptidase_M16_C"/>
    <property type="match status" value="2"/>
</dbReference>
<feature type="domain" description="Peptidase M16 C-terminal" evidence="7">
    <location>
        <begin position="213"/>
        <end position="397"/>
    </location>
</feature>
<evidence type="ECO:0000256" key="1">
    <source>
        <dbReference type="ARBA" id="ARBA00007261"/>
    </source>
</evidence>
<evidence type="ECO:0000259" key="6">
    <source>
        <dbReference type="Pfam" id="PF00675"/>
    </source>
</evidence>